<organism evidence="2">
    <name type="scientific">hydrothermal vent metagenome</name>
    <dbReference type="NCBI Taxonomy" id="652676"/>
    <lineage>
        <taxon>unclassified sequences</taxon>
        <taxon>metagenomes</taxon>
        <taxon>ecological metagenomes</taxon>
    </lineage>
</organism>
<name>A0A1W1BN79_9ZZZZ</name>
<sequence>MKKVILVVVILLIAIQFIPYGKNHTNPKVVAEPKWDSPKTRELFMKACGDCHSNETKWPKYSNVAPISWVVYKHVIEGREHFNVSMWGVQKKNKGDEAAEEVEEGEMPLKSYLIAHPEAKLSKSEKEALIEGLKQTFGEEKKDREEED</sequence>
<dbReference type="AlphaFoldDB" id="A0A1W1BN79"/>
<evidence type="ECO:0000259" key="1">
    <source>
        <dbReference type="SMART" id="SM01235"/>
    </source>
</evidence>
<protein>
    <submittedName>
        <fullName evidence="2">Cytochrome c, putative</fullName>
    </submittedName>
</protein>
<dbReference type="InterPro" id="IPR025992">
    <property type="entry name" value="Haem-bd"/>
</dbReference>
<dbReference type="EMBL" id="FPHN01000044">
    <property type="protein sequence ID" value="SFV54989.1"/>
    <property type="molecule type" value="Genomic_DNA"/>
</dbReference>
<proteinExistence type="predicted"/>
<feature type="domain" description="Haem-binding" evidence="1">
    <location>
        <begin position="9"/>
        <end position="137"/>
    </location>
</feature>
<dbReference type="Pfam" id="PF14376">
    <property type="entry name" value="Haem_bd"/>
    <property type="match status" value="1"/>
</dbReference>
<dbReference type="SMART" id="SM01235">
    <property type="entry name" value="Haem_bd"/>
    <property type="match status" value="1"/>
</dbReference>
<evidence type="ECO:0000313" key="2">
    <source>
        <dbReference type="EMBL" id="SFV54989.1"/>
    </source>
</evidence>
<reference evidence="2" key="1">
    <citation type="submission" date="2016-10" db="EMBL/GenBank/DDBJ databases">
        <authorList>
            <person name="de Groot N.N."/>
        </authorList>
    </citation>
    <scope>NUCLEOTIDE SEQUENCE</scope>
</reference>
<accession>A0A1W1BN79</accession>
<gene>
    <name evidence="2" type="ORF">MNB_SV-14-103</name>
</gene>